<feature type="transmembrane region" description="Helical" evidence="1">
    <location>
        <begin position="235"/>
        <end position="254"/>
    </location>
</feature>
<dbReference type="OrthoDB" id="3945378at2759"/>
<keyword evidence="3" id="KW-1185">Reference proteome</keyword>
<dbReference type="EMBL" id="KV878215">
    <property type="protein sequence ID" value="OJJ31937.1"/>
    <property type="molecule type" value="Genomic_DNA"/>
</dbReference>
<organism evidence="2 3">
    <name type="scientific">Aspergillus wentii DTO 134E9</name>
    <dbReference type="NCBI Taxonomy" id="1073089"/>
    <lineage>
        <taxon>Eukaryota</taxon>
        <taxon>Fungi</taxon>
        <taxon>Dikarya</taxon>
        <taxon>Ascomycota</taxon>
        <taxon>Pezizomycotina</taxon>
        <taxon>Eurotiomycetes</taxon>
        <taxon>Eurotiomycetidae</taxon>
        <taxon>Eurotiales</taxon>
        <taxon>Aspergillaceae</taxon>
        <taxon>Aspergillus</taxon>
        <taxon>Aspergillus subgen. Cremei</taxon>
    </lineage>
</organism>
<name>A0A1L9RAQ3_ASPWE</name>
<feature type="transmembrane region" description="Helical" evidence="1">
    <location>
        <begin position="266"/>
        <end position="288"/>
    </location>
</feature>
<feature type="transmembrane region" description="Helical" evidence="1">
    <location>
        <begin position="149"/>
        <end position="175"/>
    </location>
</feature>
<evidence type="ECO:0000256" key="1">
    <source>
        <dbReference type="SAM" id="Phobius"/>
    </source>
</evidence>
<feature type="transmembrane region" description="Helical" evidence="1">
    <location>
        <begin position="57"/>
        <end position="79"/>
    </location>
</feature>
<keyword evidence="1" id="KW-0812">Transmembrane</keyword>
<dbReference type="VEuPathDB" id="FungiDB:ASPWEDRAFT_643314"/>
<dbReference type="STRING" id="1073089.A0A1L9RAQ3"/>
<keyword evidence="1" id="KW-0472">Membrane</keyword>
<feature type="transmembrane region" description="Helical" evidence="1">
    <location>
        <begin position="115"/>
        <end position="137"/>
    </location>
</feature>
<sequence>MTLAAVTMLPRDPSVGNSDAAQDLYGIGVRVGFYLQALGMILYNYSIKEDYGKGLKIASGSITLSLLASWYVFAAQGLFSPSEAIMVLLIVMSLSLPAKVTLLNPRNVVGETIGLITLVLVELGTCAALLWTFARLIHTLPRLQTPNIIFFFAPVSITGWFQYVALVVCTVDALFSLPYVYKVARVIEISWRLYRENHAEISKEDGEKIHEEKYRQIAERIDWENHRKGIAILRWLAWILVIIAVETTIYWNQLSPLNDFQSPGQLIPLVAGIVIFIDSVFEAGPNILAHVEEQFRKIPDRWALVRAGFDQTFQWLRLRIYGSVREWVKKQRIFTQRRTEEVAEGLQV</sequence>
<gene>
    <name evidence="2" type="ORF">ASPWEDRAFT_643314</name>
</gene>
<dbReference type="AlphaFoldDB" id="A0A1L9RAQ3"/>
<dbReference type="RefSeq" id="XP_040685614.1">
    <property type="nucleotide sequence ID" value="XM_040838737.1"/>
</dbReference>
<protein>
    <submittedName>
        <fullName evidence="2">Uncharacterized protein</fullName>
    </submittedName>
</protein>
<dbReference type="Proteomes" id="UP000184383">
    <property type="component" value="Unassembled WGS sequence"/>
</dbReference>
<feature type="transmembrane region" description="Helical" evidence="1">
    <location>
        <begin position="85"/>
        <end position="103"/>
    </location>
</feature>
<proteinExistence type="predicted"/>
<feature type="transmembrane region" description="Helical" evidence="1">
    <location>
        <begin position="24"/>
        <end position="45"/>
    </location>
</feature>
<dbReference type="GeneID" id="63754585"/>
<keyword evidence="1" id="KW-1133">Transmembrane helix</keyword>
<evidence type="ECO:0000313" key="2">
    <source>
        <dbReference type="EMBL" id="OJJ31937.1"/>
    </source>
</evidence>
<reference evidence="3" key="1">
    <citation type="journal article" date="2017" name="Genome Biol.">
        <title>Comparative genomics reveals high biological diversity and specific adaptations in the industrially and medically important fungal genus Aspergillus.</title>
        <authorList>
            <person name="de Vries R.P."/>
            <person name="Riley R."/>
            <person name="Wiebenga A."/>
            <person name="Aguilar-Osorio G."/>
            <person name="Amillis S."/>
            <person name="Uchima C.A."/>
            <person name="Anderluh G."/>
            <person name="Asadollahi M."/>
            <person name="Askin M."/>
            <person name="Barry K."/>
            <person name="Battaglia E."/>
            <person name="Bayram O."/>
            <person name="Benocci T."/>
            <person name="Braus-Stromeyer S.A."/>
            <person name="Caldana C."/>
            <person name="Canovas D."/>
            <person name="Cerqueira G.C."/>
            <person name="Chen F."/>
            <person name="Chen W."/>
            <person name="Choi C."/>
            <person name="Clum A."/>
            <person name="Dos Santos R.A."/>
            <person name="Damasio A.R."/>
            <person name="Diallinas G."/>
            <person name="Emri T."/>
            <person name="Fekete E."/>
            <person name="Flipphi M."/>
            <person name="Freyberg S."/>
            <person name="Gallo A."/>
            <person name="Gournas C."/>
            <person name="Habgood R."/>
            <person name="Hainaut M."/>
            <person name="Harispe M.L."/>
            <person name="Henrissat B."/>
            <person name="Hilden K.S."/>
            <person name="Hope R."/>
            <person name="Hossain A."/>
            <person name="Karabika E."/>
            <person name="Karaffa L."/>
            <person name="Karanyi Z."/>
            <person name="Krasevec N."/>
            <person name="Kuo A."/>
            <person name="Kusch H."/>
            <person name="LaButti K."/>
            <person name="Lagendijk E.L."/>
            <person name="Lapidus A."/>
            <person name="Levasseur A."/>
            <person name="Lindquist E."/>
            <person name="Lipzen A."/>
            <person name="Logrieco A.F."/>
            <person name="MacCabe A."/>
            <person name="Maekelae M.R."/>
            <person name="Malavazi I."/>
            <person name="Melin P."/>
            <person name="Meyer V."/>
            <person name="Mielnichuk N."/>
            <person name="Miskei M."/>
            <person name="Molnar A.P."/>
            <person name="Mule G."/>
            <person name="Ngan C.Y."/>
            <person name="Orejas M."/>
            <person name="Orosz E."/>
            <person name="Ouedraogo J.P."/>
            <person name="Overkamp K.M."/>
            <person name="Park H.-S."/>
            <person name="Perrone G."/>
            <person name="Piumi F."/>
            <person name="Punt P.J."/>
            <person name="Ram A.F."/>
            <person name="Ramon A."/>
            <person name="Rauscher S."/>
            <person name="Record E."/>
            <person name="Riano-Pachon D.M."/>
            <person name="Robert V."/>
            <person name="Roehrig J."/>
            <person name="Ruller R."/>
            <person name="Salamov A."/>
            <person name="Salih N.S."/>
            <person name="Samson R.A."/>
            <person name="Sandor E."/>
            <person name="Sanguinetti M."/>
            <person name="Schuetze T."/>
            <person name="Sepcic K."/>
            <person name="Shelest E."/>
            <person name="Sherlock G."/>
            <person name="Sophianopoulou V."/>
            <person name="Squina F.M."/>
            <person name="Sun H."/>
            <person name="Susca A."/>
            <person name="Todd R.B."/>
            <person name="Tsang A."/>
            <person name="Unkles S.E."/>
            <person name="van de Wiele N."/>
            <person name="van Rossen-Uffink D."/>
            <person name="Oliveira J.V."/>
            <person name="Vesth T.C."/>
            <person name="Visser J."/>
            <person name="Yu J.-H."/>
            <person name="Zhou M."/>
            <person name="Andersen M.R."/>
            <person name="Archer D.B."/>
            <person name="Baker S.E."/>
            <person name="Benoit I."/>
            <person name="Brakhage A.A."/>
            <person name="Braus G.H."/>
            <person name="Fischer R."/>
            <person name="Frisvad J.C."/>
            <person name="Goldman G.H."/>
            <person name="Houbraken J."/>
            <person name="Oakley B."/>
            <person name="Pocsi I."/>
            <person name="Scazzocchio C."/>
            <person name="Seiboth B."/>
            <person name="vanKuyk P.A."/>
            <person name="Wortman J."/>
            <person name="Dyer P.S."/>
            <person name="Grigoriev I.V."/>
        </authorList>
    </citation>
    <scope>NUCLEOTIDE SEQUENCE [LARGE SCALE GENOMIC DNA]</scope>
    <source>
        <strain evidence="3">DTO 134E9</strain>
    </source>
</reference>
<evidence type="ECO:0000313" key="3">
    <source>
        <dbReference type="Proteomes" id="UP000184383"/>
    </source>
</evidence>
<accession>A0A1L9RAQ3</accession>